<dbReference type="OrthoDB" id="2202457at2759"/>
<sequence>MAIQWVYQAGTMWVPFDPRANASVENLWRKGQAGNIYVASLHAYLYVNGRGLYAQQFSTRIAIARTGS</sequence>
<organism evidence="1 2">
    <name type="scientific">Lichtheimia corymbifera JMRC:FSU:9682</name>
    <dbReference type="NCBI Taxonomy" id="1263082"/>
    <lineage>
        <taxon>Eukaryota</taxon>
        <taxon>Fungi</taxon>
        <taxon>Fungi incertae sedis</taxon>
        <taxon>Mucoromycota</taxon>
        <taxon>Mucoromycotina</taxon>
        <taxon>Mucoromycetes</taxon>
        <taxon>Mucorales</taxon>
        <taxon>Lichtheimiaceae</taxon>
        <taxon>Lichtheimia</taxon>
    </lineage>
</organism>
<evidence type="ECO:0008006" key="3">
    <source>
        <dbReference type="Google" id="ProtNLM"/>
    </source>
</evidence>
<accession>A0A068RJH8</accession>
<dbReference type="EMBL" id="CBTN010000002">
    <property type="protein sequence ID" value="CDH49096.1"/>
    <property type="molecule type" value="Genomic_DNA"/>
</dbReference>
<evidence type="ECO:0000313" key="2">
    <source>
        <dbReference type="Proteomes" id="UP000027586"/>
    </source>
</evidence>
<dbReference type="Proteomes" id="UP000027586">
    <property type="component" value="Unassembled WGS sequence"/>
</dbReference>
<keyword evidence="2" id="KW-1185">Reference proteome</keyword>
<gene>
    <name evidence="1" type="ORF">LCOR_00856.1</name>
</gene>
<dbReference type="SUPFAM" id="SSF117839">
    <property type="entry name" value="WWE domain"/>
    <property type="match status" value="1"/>
</dbReference>
<dbReference type="InterPro" id="IPR037197">
    <property type="entry name" value="WWE_dom_sf"/>
</dbReference>
<dbReference type="VEuPathDB" id="FungiDB:LCOR_00856.1"/>
<proteinExistence type="predicted"/>
<name>A0A068RJH8_9FUNG</name>
<reference evidence="1" key="1">
    <citation type="submission" date="2013-08" db="EMBL/GenBank/DDBJ databases">
        <title>Gene expansion shapes genome architecture in the human pathogen Lichtheimia corymbifera: an evolutionary genomics analysis in the ancient terrestrial Mucorales (Mucoromycotina).</title>
        <authorList>
            <person name="Schwartze V.U."/>
            <person name="Winter S."/>
            <person name="Shelest E."/>
            <person name="Marcet-Houben M."/>
            <person name="Horn F."/>
            <person name="Wehner S."/>
            <person name="Hoffmann K."/>
            <person name="Riege K."/>
            <person name="Sammeth M."/>
            <person name="Nowrousian M."/>
            <person name="Valiante V."/>
            <person name="Linde J."/>
            <person name="Jacobsen I.D."/>
            <person name="Marz M."/>
            <person name="Brakhage A.A."/>
            <person name="Gabaldon T."/>
            <person name="Bocker S."/>
            <person name="Voigt K."/>
        </authorList>
    </citation>
    <scope>NUCLEOTIDE SEQUENCE [LARGE SCALE GENOMIC DNA]</scope>
    <source>
        <strain evidence="1">FSU 9682</strain>
    </source>
</reference>
<evidence type="ECO:0000313" key="1">
    <source>
        <dbReference type="EMBL" id="CDH49096.1"/>
    </source>
</evidence>
<dbReference type="Gene3D" id="3.30.720.50">
    <property type="match status" value="1"/>
</dbReference>
<protein>
    <recommendedName>
        <fullName evidence="3">WWE domain-containing protein</fullName>
    </recommendedName>
</protein>
<dbReference type="AlphaFoldDB" id="A0A068RJH8"/>
<comment type="caution">
    <text evidence="1">The sequence shown here is derived from an EMBL/GenBank/DDBJ whole genome shotgun (WGS) entry which is preliminary data.</text>
</comment>